<accession>A0A327NP98</accession>
<dbReference type="EMBL" id="QLII01000001">
    <property type="protein sequence ID" value="RAI75836.1"/>
    <property type="molecule type" value="Genomic_DNA"/>
</dbReference>
<dbReference type="SUPFAM" id="SSF50998">
    <property type="entry name" value="Quinoprotein alcohol dehydrogenase-like"/>
    <property type="match status" value="1"/>
</dbReference>
<dbReference type="InterPro" id="IPR011047">
    <property type="entry name" value="Quinoprotein_ADH-like_sf"/>
</dbReference>
<name>A0A327NP98_9BACT</name>
<comment type="caution">
    <text evidence="1">The sequence shown here is derived from an EMBL/GenBank/DDBJ whole genome shotgun (WGS) entry which is preliminary data.</text>
</comment>
<reference evidence="1 2" key="1">
    <citation type="submission" date="2018-06" db="EMBL/GenBank/DDBJ databases">
        <title>Spirosoma sp. HMF3257 Genome sequencing and assembly.</title>
        <authorList>
            <person name="Kang H."/>
            <person name="Cha I."/>
            <person name="Kim H."/>
            <person name="Kang J."/>
            <person name="Joh K."/>
        </authorList>
    </citation>
    <scope>NUCLEOTIDE SEQUENCE [LARGE SCALE GENOMIC DNA]</scope>
    <source>
        <strain evidence="1 2">HMF3257</strain>
    </source>
</reference>
<gene>
    <name evidence="1" type="ORF">HMF3257_19750</name>
</gene>
<evidence type="ECO:0008006" key="3">
    <source>
        <dbReference type="Google" id="ProtNLM"/>
    </source>
</evidence>
<keyword evidence="2" id="KW-1185">Reference proteome</keyword>
<dbReference type="InterPro" id="IPR015943">
    <property type="entry name" value="WD40/YVTN_repeat-like_dom_sf"/>
</dbReference>
<proteinExistence type="predicted"/>
<organism evidence="1 2">
    <name type="scientific">Spirosoma telluris</name>
    <dbReference type="NCBI Taxonomy" id="2183553"/>
    <lineage>
        <taxon>Bacteria</taxon>
        <taxon>Pseudomonadati</taxon>
        <taxon>Bacteroidota</taxon>
        <taxon>Cytophagia</taxon>
        <taxon>Cytophagales</taxon>
        <taxon>Cytophagaceae</taxon>
        <taxon>Spirosoma</taxon>
    </lineage>
</organism>
<dbReference type="Proteomes" id="UP000249016">
    <property type="component" value="Unassembled WGS sequence"/>
</dbReference>
<protein>
    <recommendedName>
        <fullName evidence="3">PQQ-binding-like beta-propeller repeat protein</fullName>
    </recommendedName>
</protein>
<dbReference type="RefSeq" id="WP_111344677.1">
    <property type="nucleotide sequence ID" value="NZ_QLII01000001.1"/>
</dbReference>
<evidence type="ECO:0000313" key="2">
    <source>
        <dbReference type="Proteomes" id="UP000249016"/>
    </source>
</evidence>
<dbReference type="AlphaFoldDB" id="A0A327NP98"/>
<sequence>MKTATKVFIGFIALGAVLGSIMSFFGGRNAGKNSYFAANAPVKAIKFPLPFPTDLLYQASPDSTVLLGVLKHEPGLFDISAFDRATAKKLWQLPFVGNIVGQTSEQVLVYEAKTSTVHFVNPRTGQITRQVSPEPAPLTSPSSLYVGMAFTDDLYLTTKPLYQDVIVNGKVDDSWKIGITAKTWEGNRTAWFLPPAKQIVIIDYQPIVAGNKVLVINTEQKIGEGHSYQIISLKTGEELHQSVTDGTYYPLSQALFVERTLTFVRRLDPFTQREIWRLDGSFSFGQLWQFGNQLSILSRHSDGRRNTMRIVNSVSGQLLTQFDLPFFNETSITGAYLTHEHQVFLHFRQLNFSDPGTLLYDYWVRYDPQTQKALWRTDFHSESISSLLPFITL</sequence>
<dbReference type="OrthoDB" id="935502at2"/>
<evidence type="ECO:0000313" key="1">
    <source>
        <dbReference type="EMBL" id="RAI75836.1"/>
    </source>
</evidence>
<dbReference type="Gene3D" id="2.130.10.10">
    <property type="entry name" value="YVTN repeat-like/Quinoprotein amine dehydrogenase"/>
    <property type="match status" value="1"/>
</dbReference>